<dbReference type="InterPro" id="IPR006913">
    <property type="entry name" value="CENP-V/GFA"/>
</dbReference>
<evidence type="ECO:0000313" key="6">
    <source>
        <dbReference type="EMBL" id="MFC2996995.1"/>
    </source>
</evidence>
<reference evidence="9" key="3">
    <citation type="journal article" date="2019" name="Int. J. Syst. Evol. Microbiol.">
        <title>The Global Catalogue of Microorganisms (GCM) 10K type strain sequencing project: providing services to taxonomists for standard genome sequencing and annotation.</title>
        <authorList>
            <consortium name="The Broad Institute Genomics Platform"/>
            <consortium name="The Broad Institute Genome Sequencing Center for Infectious Disease"/>
            <person name="Wu L."/>
            <person name="Ma J."/>
        </authorList>
    </citation>
    <scope>NUCLEOTIDE SEQUENCE [LARGE SCALE GENOMIC DNA]</scope>
    <source>
        <strain evidence="9">KCTC 62575</strain>
    </source>
</reference>
<evidence type="ECO:0000256" key="2">
    <source>
        <dbReference type="ARBA" id="ARBA00022723"/>
    </source>
</evidence>
<dbReference type="Gene3D" id="3.90.1590.10">
    <property type="entry name" value="glutathione-dependent formaldehyde- activating enzyme (gfa)"/>
    <property type="match status" value="1"/>
</dbReference>
<dbReference type="SUPFAM" id="SSF51316">
    <property type="entry name" value="Mss4-like"/>
    <property type="match status" value="1"/>
</dbReference>
<gene>
    <name evidence="6" type="ORF">ACFODO_17415</name>
    <name evidence="7" type="ORF">C9E89_015440</name>
</gene>
<dbReference type="PROSITE" id="PS51891">
    <property type="entry name" value="CENP_V_GFA"/>
    <property type="match status" value="1"/>
</dbReference>
<evidence type="ECO:0000256" key="3">
    <source>
        <dbReference type="ARBA" id="ARBA00022833"/>
    </source>
</evidence>
<feature type="domain" description="CENP-V/GFA" evidence="5">
    <location>
        <begin position="2"/>
        <end position="133"/>
    </location>
</feature>
<keyword evidence="9" id="KW-1185">Reference proteome</keyword>
<evidence type="ECO:0000313" key="9">
    <source>
        <dbReference type="Proteomes" id="UP001595455"/>
    </source>
</evidence>
<keyword evidence="4" id="KW-0456">Lyase</keyword>
<organism evidence="7 8">
    <name type="scientific">Acinetobacter sichuanensis</name>
    <dbReference type="NCBI Taxonomy" id="2136183"/>
    <lineage>
        <taxon>Bacteria</taxon>
        <taxon>Pseudomonadati</taxon>
        <taxon>Pseudomonadota</taxon>
        <taxon>Gammaproteobacteria</taxon>
        <taxon>Moraxellales</taxon>
        <taxon>Moraxellaceae</taxon>
        <taxon>Acinetobacter</taxon>
    </lineage>
</organism>
<dbReference type="OrthoDB" id="4188830at2"/>
<dbReference type="InterPro" id="IPR011057">
    <property type="entry name" value="Mss4-like_sf"/>
</dbReference>
<comment type="similarity">
    <text evidence="1">Belongs to the Gfa family.</text>
</comment>
<protein>
    <submittedName>
        <fullName evidence="6">GFA family protein</fullName>
    </submittedName>
    <submittedName>
        <fullName evidence="7">S-(Hydroxymethyl)glutathione synthase</fullName>
    </submittedName>
</protein>
<dbReference type="PANTHER" id="PTHR33337:SF40">
    <property type="entry name" value="CENP-V_GFA DOMAIN-CONTAINING PROTEIN-RELATED"/>
    <property type="match status" value="1"/>
</dbReference>
<dbReference type="GO" id="GO:0016846">
    <property type="term" value="F:carbon-sulfur lyase activity"/>
    <property type="evidence" value="ECO:0007669"/>
    <property type="project" value="InterPro"/>
</dbReference>
<dbReference type="EMBL" id="PYIX02000029">
    <property type="protein sequence ID" value="RFC82675.1"/>
    <property type="molecule type" value="Genomic_DNA"/>
</dbReference>
<dbReference type="AlphaFoldDB" id="A0A371YMI1"/>
<evidence type="ECO:0000256" key="4">
    <source>
        <dbReference type="ARBA" id="ARBA00023239"/>
    </source>
</evidence>
<evidence type="ECO:0000256" key="1">
    <source>
        <dbReference type="ARBA" id="ARBA00005495"/>
    </source>
</evidence>
<proteinExistence type="inferred from homology"/>
<name>A0A371YMI1_9GAMM</name>
<reference evidence="6" key="1">
    <citation type="journal article" date="2014" name="Int. J. Syst. Evol. Microbiol.">
        <title>Complete genome of a new Firmicutes species belonging to the dominant human colonic microbiota ('Ruminococcus bicirculans') reveals two chromosomes and a selective capacity to utilize plant glucans.</title>
        <authorList>
            <consortium name="NISC Comparative Sequencing Program"/>
            <person name="Wegmann U."/>
            <person name="Louis P."/>
            <person name="Goesmann A."/>
            <person name="Henrissat B."/>
            <person name="Duncan S.H."/>
            <person name="Flint H.J."/>
        </authorList>
    </citation>
    <scope>NUCLEOTIDE SEQUENCE</scope>
    <source>
        <strain evidence="6">KCTC 62575</strain>
    </source>
</reference>
<reference evidence="7 8" key="2">
    <citation type="submission" date="2018-08" db="EMBL/GenBank/DDBJ databases">
        <title>The draft genome of Acinetobacter sichuanensis strain WCHAc060041.</title>
        <authorList>
            <person name="Qin J."/>
            <person name="Feng Y."/>
            <person name="Zong Z."/>
        </authorList>
    </citation>
    <scope>NUCLEOTIDE SEQUENCE [LARGE SCALE GENOMIC DNA]</scope>
    <source>
        <strain evidence="7 8">WCHAc060041</strain>
    </source>
</reference>
<sequence length="142" mass="16480">MINGQCLCGNIHFQIQQKKIETIYQCHCSLCRKQSGTHANHATMIKAENFIWLKGQDQIRTYKKETGFTSSFCQNCGSPVPNYIGTHPYLWIPLGLIEHDIEPQQRLNFCISSKVTWANLQHSIDYNEVPSWDTLKEFFKLN</sequence>
<keyword evidence="3" id="KW-0862">Zinc</keyword>
<evidence type="ECO:0000313" key="7">
    <source>
        <dbReference type="EMBL" id="RFC82675.1"/>
    </source>
</evidence>
<dbReference type="RefSeq" id="WP_107009228.1">
    <property type="nucleotide sequence ID" value="NZ_JBHRSF010000102.1"/>
</dbReference>
<dbReference type="PANTHER" id="PTHR33337">
    <property type="entry name" value="GFA DOMAIN-CONTAINING PROTEIN"/>
    <property type="match status" value="1"/>
</dbReference>
<dbReference type="EMBL" id="JBHRSF010000102">
    <property type="protein sequence ID" value="MFC2996995.1"/>
    <property type="molecule type" value="Genomic_DNA"/>
</dbReference>
<dbReference type="Proteomes" id="UP001595455">
    <property type="component" value="Unassembled WGS sequence"/>
</dbReference>
<dbReference type="Proteomes" id="UP000240957">
    <property type="component" value="Unassembled WGS sequence"/>
</dbReference>
<evidence type="ECO:0000259" key="5">
    <source>
        <dbReference type="PROSITE" id="PS51891"/>
    </source>
</evidence>
<accession>A0A371YMI1</accession>
<dbReference type="GO" id="GO:0046872">
    <property type="term" value="F:metal ion binding"/>
    <property type="evidence" value="ECO:0007669"/>
    <property type="project" value="UniProtKB-KW"/>
</dbReference>
<reference evidence="6" key="4">
    <citation type="submission" date="2024-09" db="EMBL/GenBank/DDBJ databases">
        <authorList>
            <person name="Sun Q."/>
            <person name="Mori K."/>
        </authorList>
    </citation>
    <scope>NUCLEOTIDE SEQUENCE</scope>
    <source>
        <strain evidence="6">KCTC 62575</strain>
    </source>
</reference>
<keyword evidence="2" id="KW-0479">Metal-binding</keyword>
<dbReference type="Pfam" id="PF04828">
    <property type="entry name" value="GFA"/>
    <property type="match status" value="1"/>
</dbReference>
<evidence type="ECO:0000313" key="8">
    <source>
        <dbReference type="Proteomes" id="UP000240957"/>
    </source>
</evidence>
<comment type="caution">
    <text evidence="7">The sequence shown here is derived from an EMBL/GenBank/DDBJ whole genome shotgun (WGS) entry which is preliminary data.</text>
</comment>